<dbReference type="EMBL" id="CP042433">
    <property type="protein sequence ID" value="QEC55250.1"/>
    <property type="molecule type" value="Genomic_DNA"/>
</dbReference>
<sequence>MLKGLKTFLQDRKTKKRLDRVLRLLYSDTRFQTDELINALNIKDEIDRLEYYVIINIAAQLKRPYTDDDISLIYEEQVEALENYVASKELRENTIELTKTQADLALLQFNARMDTLRRAFEYSKSSPGALMLNKLKAKGQPLTEDEEKDIRKQFDNKKSND</sequence>
<protein>
    <submittedName>
        <fullName evidence="2">Uncharacterized protein</fullName>
    </submittedName>
</protein>
<gene>
    <name evidence="2" type="ORF">FSB75_04790</name>
</gene>
<organism evidence="2 3">
    <name type="scientific">Flavisolibacter ginsenosidimutans</name>
    <dbReference type="NCBI Taxonomy" id="661481"/>
    <lineage>
        <taxon>Bacteria</taxon>
        <taxon>Pseudomonadati</taxon>
        <taxon>Bacteroidota</taxon>
        <taxon>Chitinophagia</taxon>
        <taxon>Chitinophagales</taxon>
        <taxon>Chitinophagaceae</taxon>
        <taxon>Flavisolibacter</taxon>
    </lineage>
</organism>
<keyword evidence="3" id="KW-1185">Reference proteome</keyword>
<evidence type="ECO:0000313" key="2">
    <source>
        <dbReference type="EMBL" id="QEC55250.1"/>
    </source>
</evidence>
<dbReference type="Proteomes" id="UP000321204">
    <property type="component" value="Chromosome"/>
</dbReference>
<dbReference type="RefSeq" id="WP_146783578.1">
    <property type="nucleotide sequence ID" value="NZ_BAABIO010000006.1"/>
</dbReference>
<dbReference type="AlphaFoldDB" id="A0A5B8UGL9"/>
<feature type="compositionally biased region" description="Basic and acidic residues" evidence="1">
    <location>
        <begin position="148"/>
        <end position="161"/>
    </location>
</feature>
<feature type="region of interest" description="Disordered" evidence="1">
    <location>
        <begin position="136"/>
        <end position="161"/>
    </location>
</feature>
<evidence type="ECO:0000313" key="3">
    <source>
        <dbReference type="Proteomes" id="UP000321204"/>
    </source>
</evidence>
<dbReference type="KEGG" id="fgg:FSB75_04790"/>
<accession>A0A5B8UGL9</accession>
<name>A0A5B8UGL9_9BACT</name>
<reference evidence="2 3" key="1">
    <citation type="journal article" date="2015" name="Int. J. Syst. Evol. Microbiol.">
        <title>Flavisolibacter ginsenosidimutans sp. nov., with ginsenoside-converting activity isolated from soil used for cultivating ginseng.</title>
        <authorList>
            <person name="Zhao Y."/>
            <person name="Liu Q."/>
            <person name="Kang M.S."/>
            <person name="Jin F."/>
            <person name="Yu H."/>
            <person name="Im W.T."/>
        </authorList>
    </citation>
    <scope>NUCLEOTIDE SEQUENCE [LARGE SCALE GENOMIC DNA]</scope>
    <source>
        <strain evidence="2 3">Gsoil 636</strain>
    </source>
</reference>
<evidence type="ECO:0000256" key="1">
    <source>
        <dbReference type="SAM" id="MobiDB-lite"/>
    </source>
</evidence>
<proteinExistence type="predicted"/>